<dbReference type="EMBL" id="JACCBX010000004">
    <property type="protein sequence ID" value="NYE05443.1"/>
    <property type="molecule type" value="Genomic_DNA"/>
</dbReference>
<evidence type="ECO:0000313" key="1">
    <source>
        <dbReference type="EMBL" id="NYE05443.1"/>
    </source>
</evidence>
<accession>A0A852T9L6</accession>
<dbReference type="Proteomes" id="UP000548423">
    <property type="component" value="Unassembled WGS sequence"/>
</dbReference>
<protein>
    <submittedName>
        <fullName evidence="1">DNA repair ATPase RecN</fullName>
    </submittedName>
</protein>
<gene>
    <name evidence="1" type="ORF">F4694_002196</name>
</gene>
<evidence type="ECO:0000313" key="2">
    <source>
        <dbReference type="Proteomes" id="UP000548423"/>
    </source>
</evidence>
<organism evidence="1 2">
    <name type="scientific">Neobacillus niacini</name>
    <dbReference type="NCBI Taxonomy" id="86668"/>
    <lineage>
        <taxon>Bacteria</taxon>
        <taxon>Bacillati</taxon>
        <taxon>Bacillota</taxon>
        <taxon>Bacilli</taxon>
        <taxon>Bacillales</taxon>
        <taxon>Bacillaceae</taxon>
        <taxon>Neobacillus</taxon>
    </lineage>
</organism>
<comment type="caution">
    <text evidence="1">The sequence shown here is derived from an EMBL/GenBank/DDBJ whole genome shotgun (WGS) entry which is preliminary data.</text>
</comment>
<reference evidence="2" key="2">
    <citation type="submission" date="2020-08" db="EMBL/GenBank/DDBJ databases">
        <title>The Agave Microbiome: Exploring the role of microbial communities in plant adaptations to desert environments.</title>
        <authorList>
            <person name="Partida-Martinez L.P."/>
        </authorList>
    </citation>
    <scope>NUCLEOTIDE SEQUENCE [LARGE SCALE GENOMIC DNA]</scope>
    <source>
        <strain evidence="2">AT2.8</strain>
    </source>
</reference>
<sequence length="193" mass="22743">MGLYINNGKHPKVYKNKKKISEPNQKVVRRDYLSEVIEEQHQANVSLLNAINEMKHQYRNQEVVQANNLDKISNQLNEISTSNQKHTEYEELIIHLLKTQEELQKQLSEKISKQEEFQTGVLTRLDQQEALTEKISRQLNHIRSILFERTNYLAEKIDEGYKITSSYVYNLMTGSDQPITFYLMNNKKGEKQK</sequence>
<reference evidence="2" key="1">
    <citation type="submission" date="2020-07" db="EMBL/GenBank/DDBJ databases">
        <authorList>
            <person name="Partida-Martinez L."/>
            <person name="Huntemann M."/>
            <person name="Clum A."/>
            <person name="Wang J."/>
            <person name="Palaniappan K."/>
            <person name="Ritter S."/>
            <person name="Chen I.-M."/>
            <person name="Stamatis D."/>
            <person name="Reddy T."/>
            <person name="O'Malley R."/>
            <person name="Daum C."/>
            <person name="Shapiro N."/>
            <person name="Ivanova N."/>
            <person name="Kyrpides N."/>
            <person name="Woyke T."/>
        </authorList>
    </citation>
    <scope>NUCLEOTIDE SEQUENCE [LARGE SCALE GENOMIC DNA]</scope>
    <source>
        <strain evidence="2">AT2.8</strain>
    </source>
</reference>
<proteinExistence type="predicted"/>
<name>A0A852T9L6_9BACI</name>
<dbReference type="AlphaFoldDB" id="A0A852T9L6"/>